<dbReference type="AlphaFoldDB" id="A0A8J8MKC4"/>
<dbReference type="Proteomes" id="UP000683246">
    <property type="component" value="Chromosome"/>
</dbReference>
<organism evidence="1 2">
    <name type="scientific">Vallitalea pronyensis</name>
    <dbReference type="NCBI Taxonomy" id="1348613"/>
    <lineage>
        <taxon>Bacteria</taxon>
        <taxon>Bacillati</taxon>
        <taxon>Bacillota</taxon>
        <taxon>Clostridia</taxon>
        <taxon>Lachnospirales</taxon>
        <taxon>Vallitaleaceae</taxon>
        <taxon>Vallitalea</taxon>
    </lineage>
</organism>
<sequence length="184" mass="20162">MSTSYIKCKQRDCMSTCPKKLKKEVRLACGSKGREFDVIDRQGDTIDLTSVSIDLEGLISPIVKVDFSTTIEFEVETQAPGSPTVLDLELEFILSRVCEDGIEQELETYTFVRDFNITAGGSTLLARTTDPISFTFCDCVNACKTGCCSYLVKVFVASIDSVPLQVARIDDSFINAIAQGVIAD</sequence>
<evidence type="ECO:0000313" key="2">
    <source>
        <dbReference type="Proteomes" id="UP000683246"/>
    </source>
</evidence>
<proteinExistence type="predicted"/>
<keyword evidence="2" id="KW-1185">Reference proteome</keyword>
<protein>
    <submittedName>
        <fullName evidence="1">DUF4489 domain-containing protein</fullName>
    </submittedName>
</protein>
<dbReference type="KEGG" id="vpy:HZI73_14730"/>
<dbReference type="EMBL" id="CP058649">
    <property type="protein sequence ID" value="QUI23462.1"/>
    <property type="molecule type" value="Genomic_DNA"/>
</dbReference>
<gene>
    <name evidence="1" type="ORF">HZI73_14730</name>
</gene>
<name>A0A8J8MKC4_9FIRM</name>
<accession>A0A8J8MKC4</accession>
<reference evidence="1" key="1">
    <citation type="submission" date="2020-07" db="EMBL/GenBank/DDBJ databases">
        <title>Vallitalea pronyensis genome.</title>
        <authorList>
            <person name="Postec A."/>
        </authorList>
    </citation>
    <scope>NUCLEOTIDE SEQUENCE</scope>
    <source>
        <strain evidence="1">FatNI3</strain>
    </source>
</reference>
<evidence type="ECO:0000313" key="1">
    <source>
        <dbReference type="EMBL" id="QUI23462.1"/>
    </source>
</evidence>
<dbReference type="Pfam" id="PF14879">
    <property type="entry name" value="DUF4489"/>
    <property type="match status" value="1"/>
</dbReference>
<dbReference type="RefSeq" id="WP_212694146.1">
    <property type="nucleotide sequence ID" value="NZ_CP058649.1"/>
</dbReference>
<dbReference type="InterPro" id="IPR027972">
    <property type="entry name" value="DUF4489"/>
</dbReference>